<keyword evidence="3" id="KW-0269">Exonuclease</keyword>
<evidence type="ECO:0000313" key="4">
    <source>
        <dbReference type="Proteomes" id="UP000239203"/>
    </source>
</evidence>
<protein>
    <submittedName>
        <fullName evidence="3">Endonuclease/exonuclease/phosphatase family metal-dependent hydrolase</fullName>
    </submittedName>
</protein>
<dbReference type="GO" id="GO:0004527">
    <property type="term" value="F:exonuclease activity"/>
    <property type="evidence" value="ECO:0007669"/>
    <property type="project" value="UniProtKB-KW"/>
</dbReference>
<comment type="caution">
    <text evidence="3">The sequence shown here is derived from an EMBL/GenBank/DDBJ whole genome shotgun (WGS) entry which is preliminary data.</text>
</comment>
<proteinExistence type="predicted"/>
<dbReference type="Pfam" id="PF03372">
    <property type="entry name" value="Exo_endo_phos"/>
    <property type="match status" value="1"/>
</dbReference>
<feature type="transmembrane region" description="Helical" evidence="1">
    <location>
        <begin position="60"/>
        <end position="85"/>
    </location>
</feature>
<feature type="domain" description="Endonuclease/exonuclease/phosphatase" evidence="2">
    <location>
        <begin position="125"/>
        <end position="332"/>
    </location>
</feature>
<feature type="transmembrane region" description="Helical" evidence="1">
    <location>
        <begin position="33"/>
        <end position="54"/>
    </location>
</feature>
<dbReference type="OrthoDB" id="2340043at2"/>
<dbReference type="InterPro" id="IPR005135">
    <property type="entry name" value="Endo/exonuclease/phosphatase"/>
</dbReference>
<accession>A0A2S6GE84</accession>
<keyword evidence="3" id="KW-0540">Nuclease</keyword>
<evidence type="ECO:0000313" key="3">
    <source>
        <dbReference type="EMBL" id="PPK63539.1"/>
    </source>
</evidence>
<keyword evidence="3" id="KW-0255">Endonuclease</keyword>
<evidence type="ECO:0000259" key="2">
    <source>
        <dbReference type="Pfam" id="PF03372"/>
    </source>
</evidence>
<organism evidence="3 4">
    <name type="scientific">Actinokineospora auranticolor</name>
    <dbReference type="NCBI Taxonomy" id="155976"/>
    <lineage>
        <taxon>Bacteria</taxon>
        <taxon>Bacillati</taxon>
        <taxon>Actinomycetota</taxon>
        <taxon>Actinomycetes</taxon>
        <taxon>Pseudonocardiales</taxon>
        <taxon>Pseudonocardiaceae</taxon>
        <taxon>Actinokineospora</taxon>
    </lineage>
</organism>
<keyword evidence="1" id="KW-0472">Membrane</keyword>
<keyword evidence="1" id="KW-0812">Transmembrane</keyword>
<evidence type="ECO:0000256" key="1">
    <source>
        <dbReference type="SAM" id="Phobius"/>
    </source>
</evidence>
<keyword evidence="4" id="KW-1185">Reference proteome</keyword>
<dbReference type="Gene3D" id="3.60.10.10">
    <property type="entry name" value="Endonuclease/exonuclease/phosphatase"/>
    <property type="match status" value="1"/>
</dbReference>
<keyword evidence="3" id="KW-0378">Hydrolase</keyword>
<dbReference type="AlphaFoldDB" id="A0A2S6GE84"/>
<name>A0A2S6GE84_9PSEU</name>
<dbReference type="InterPro" id="IPR036691">
    <property type="entry name" value="Endo/exonu/phosph_ase_sf"/>
</dbReference>
<sequence length="343" mass="36492">MTSGGTNGVAESTIAYEDQAQEQPGKPRRRRGVTVFLAFLLLPVLALGVLRLGGIDGNNLTVAALSLTPYAAGFGLLVTLVCLLLRRRSLTLIGLVASLSLGVLLLPRILPDGDPMPQGQHLRVLTANLMLGKADPQTLVNLVRDTRTEVLFLQELTPAALDALDAAGVDRLLPYRVVRPMGGASGSGILAKVPLRQIVLVENTVLENPAAVLDLSGPVDIEVVAVHIVPPVNSDTDRKTWQRELASLPNPDSDGRPRILAGDFNATLDHNALTSFMARGYDDGAEKAGEGMRPTWSSLSDFGPPVTIDHILVDRRIAVPNAAVYDLPGSDHNALFAEVALPD</sequence>
<reference evidence="3 4" key="1">
    <citation type="submission" date="2018-02" db="EMBL/GenBank/DDBJ databases">
        <title>Genomic Encyclopedia of Archaeal and Bacterial Type Strains, Phase II (KMG-II): from individual species to whole genera.</title>
        <authorList>
            <person name="Goeker M."/>
        </authorList>
    </citation>
    <scope>NUCLEOTIDE SEQUENCE [LARGE SCALE GENOMIC DNA]</scope>
    <source>
        <strain evidence="3 4">YU 961-1</strain>
    </source>
</reference>
<dbReference type="EMBL" id="PTIX01000027">
    <property type="protein sequence ID" value="PPK63539.1"/>
    <property type="molecule type" value="Genomic_DNA"/>
</dbReference>
<feature type="transmembrane region" description="Helical" evidence="1">
    <location>
        <begin position="92"/>
        <end position="110"/>
    </location>
</feature>
<keyword evidence="1" id="KW-1133">Transmembrane helix</keyword>
<gene>
    <name evidence="3" type="ORF">CLV40_12766</name>
</gene>
<dbReference type="GO" id="GO:0004519">
    <property type="term" value="F:endonuclease activity"/>
    <property type="evidence" value="ECO:0007669"/>
    <property type="project" value="UniProtKB-KW"/>
</dbReference>
<dbReference type="Proteomes" id="UP000239203">
    <property type="component" value="Unassembled WGS sequence"/>
</dbReference>
<dbReference type="SUPFAM" id="SSF56219">
    <property type="entry name" value="DNase I-like"/>
    <property type="match status" value="1"/>
</dbReference>